<proteinExistence type="predicted"/>
<evidence type="ECO:0000313" key="2">
    <source>
        <dbReference type="Proteomes" id="UP001175228"/>
    </source>
</evidence>
<protein>
    <submittedName>
        <fullName evidence="1">Uncharacterized protein</fullName>
    </submittedName>
</protein>
<keyword evidence="2" id="KW-1185">Reference proteome</keyword>
<comment type="caution">
    <text evidence="1">The sequence shown here is derived from an EMBL/GenBank/DDBJ whole genome shotgun (WGS) entry which is preliminary data.</text>
</comment>
<gene>
    <name evidence="1" type="ORF">EDD18DRAFT_1164803</name>
</gene>
<name>A0AA39TPR2_9AGAR</name>
<organism evidence="1 2">
    <name type="scientific">Armillaria luteobubalina</name>
    <dbReference type="NCBI Taxonomy" id="153913"/>
    <lineage>
        <taxon>Eukaryota</taxon>
        <taxon>Fungi</taxon>
        <taxon>Dikarya</taxon>
        <taxon>Basidiomycota</taxon>
        <taxon>Agaricomycotina</taxon>
        <taxon>Agaricomycetes</taxon>
        <taxon>Agaricomycetidae</taxon>
        <taxon>Agaricales</taxon>
        <taxon>Marasmiineae</taxon>
        <taxon>Physalacriaceae</taxon>
        <taxon>Armillaria</taxon>
    </lineage>
</organism>
<dbReference type="Proteomes" id="UP001175228">
    <property type="component" value="Unassembled WGS sequence"/>
</dbReference>
<reference evidence="1" key="1">
    <citation type="submission" date="2023-06" db="EMBL/GenBank/DDBJ databases">
        <authorList>
            <consortium name="Lawrence Berkeley National Laboratory"/>
            <person name="Ahrendt S."/>
            <person name="Sahu N."/>
            <person name="Indic B."/>
            <person name="Wong-Bajracharya J."/>
            <person name="Merenyi Z."/>
            <person name="Ke H.-M."/>
            <person name="Monk M."/>
            <person name="Kocsube S."/>
            <person name="Drula E."/>
            <person name="Lipzen A."/>
            <person name="Balint B."/>
            <person name="Henrissat B."/>
            <person name="Andreopoulos B."/>
            <person name="Martin F.M."/>
            <person name="Harder C.B."/>
            <person name="Rigling D."/>
            <person name="Ford K.L."/>
            <person name="Foster G.D."/>
            <person name="Pangilinan J."/>
            <person name="Papanicolaou A."/>
            <person name="Barry K."/>
            <person name="LaButti K."/>
            <person name="Viragh M."/>
            <person name="Koriabine M."/>
            <person name="Yan M."/>
            <person name="Riley R."/>
            <person name="Champramary S."/>
            <person name="Plett K.L."/>
            <person name="Tsai I.J."/>
            <person name="Slot J."/>
            <person name="Sipos G."/>
            <person name="Plett J."/>
            <person name="Nagy L.G."/>
            <person name="Grigoriev I.V."/>
        </authorList>
    </citation>
    <scope>NUCLEOTIDE SEQUENCE</scope>
    <source>
        <strain evidence="1">HWK02</strain>
    </source>
</reference>
<sequence length="78" mass="8945">MMHISFLHHFFPAFPPLSSLAAPLYLLSFFRFSCNSFSLFFCLPSCCCPFIYGSRCRVAPNANRCSPDLDQACHWCRV</sequence>
<dbReference type="EMBL" id="JAUEPU010000014">
    <property type="protein sequence ID" value="KAK0496991.1"/>
    <property type="molecule type" value="Genomic_DNA"/>
</dbReference>
<evidence type="ECO:0000313" key="1">
    <source>
        <dbReference type="EMBL" id="KAK0496991.1"/>
    </source>
</evidence>
<accession>A0AA39TPR2</accession>
<dbReference type="AlphaFoldDB" id="A0AA39TPR2"/>